<dbReference type="HOGENOM" id="CLU_1228427_0_0_10"/>
<accession>F2IJ37</accession>
<evidence type="ECO:0000256" key="2">
    <source>
        <dbReference type="SAM" id="SignalP"/>
    </source>
</evidence>
<feature type="transmembrane region" description="Helical" evidence="1">
    <location>
        <begin position="139"/>
        <end position="157"/>
    </location>
</feature>
<reference evidence="3 4" key="1">
    <citation type="journal article" date="2011" name="Stand. Genomic Sci.">
        <title>Complete genome sequence of the gliding freshwater bacterium Fluviicola taffensis type strain (RW262).</title>
        <authorList>
            <person name="Woyke T."/>
            <person name="Chertkov O."/>
            <person name="Lapidus A."/>
            <person name="Nolan M."/>
            <person name="Lucas S."/>
            <person name="Del Rio T.G."/>
            <person name="Tice H."/>
            <person name="Cheng J.F."/>
            <person name="Tapia R."/>
            <person name="Han C."/>
            <person name="Goodwin L."/>
            <person name="Pitluck S."/>
            <person name="Liolios K."/>
            <person name="Pagani I."/>
            <person name="Ivanova N."/>
            <person name="Huntemann M."/>
            <person name="Mavromatis K."/>
            <person name="Mikhailova N."/>
            <person name="Pati A."/>
            <person name="Chen A."/>
            <person name="Palaniappan K."/>
            <person name="Land M."/>
            <person name="Hauser L."/>
            <person name="Brambilla E.M."/>
            <person name="Rohde M."/>
            <person name="Mwirichia R."/>
            <person name="Sikorski J."/>
            <person name="Tindall B.J."/>
            <person name="Goker M."/>
            <person name="Bristow J."/>
            <person name="Eisen J.A."/>
            <person name="Markowitz V."/>
            <person name="Hugenholtz P."/>
            <person name="Klenk H.P."/>
            <person name="Kyrpides N.C."/>
        </authorList>
    </citation>
    <scope>NUCLEOTIDE SEQUENCE [LARGE SCALE GENOMIC DNA]</scope>
    <source>
        <strain evidence="4">DSM 16823 / RW262 / RW262</strain>
    </source>
</reference>
<evidence type="ECO:0000313" key="3">
    <source>
        <dbReference type="EMBL" id="AEA43895.1"/>
    </source>
</evidence>
<protein>
    <submittedName>
        <fullName evidence="3">Uncharacterized protein</fullName>
    </submittedName>
</protein>
<reference evidence="4" key="2">
    <citation type="submission" date="2011-02" db="EMBL/GenBank/DDBJ databases">
        <title>The complete genome of Fluviicola taffensis DSM 16823.</title>
        <authorList>
            <consortium name="US DOE Joint Genome Institute (JGI-PGF)"/>
            <person name="Lucas S."/>
            <person name="Copeland A."/>
            <person name="Lapidus A."/>
            <person name="Bruce D."/>
            <person name="Goodwin L."/>
            <person name="Pitluck S."/>
            <person name="Kyrpides N."/>
            <person name="Mavromatis K."/>
            <person name="Ivanova N."/>
            <person name="Mikhailova N."/>
            <person name="Pagani I."/>
            <person name="Chertkov O."/>
            <person name="Detter J.C."/>
            <person name="Han C."/>
            <person name="Tapia R."/>
            <person name="Land M."/>
            <person name="Hauser L."/>
            <person name="Markowitz V."/>
            <person name="Cheng J.-F."/>
            <person name="Hugenholtz P."/>
            <person name="Woyke T."/>
            <person name="Wu D."/>
            <person name="Tindall B."/>
            <person name="Pomrenke H.G."/>
            <person name="Brambilla E."/>
            <person name="Klenk H.-P."/>
            <person name="Eisen J.A."/>
        </authorList>
    </citation>
    <scope>NUCLEOTIDE SEQUENCE [LARGE SCALE GENOMIC DNA]</scope>
    <source>
        <strain evidence="4">DSM 16823 / RW262 / RW262</strain>
    </source>
</reference>
<dbReference type="STRING" id="755732.Fluta_1908"/>
<sequence precursor="true">MKLLFLLLTSSMLFACTITKRNFNSGYHIEWRKSQQMIEKNENYESKNLSIEINPTESLCNICETQKVIAKNNHPTDSVQILELSHQENRLTENIFQNLISKTQKISNLQSWDKKIAKKQEPINHKIAVEQAPKKVDKFTWFALGSFILMILTLMWISINPFSVVFLVLGLLLITFSIISIVRIRKNPMRYKSKWLTWTLFALGTVVFGALLFLLVYYLLIVTNNVDLF</sequence>
<dbReference type="EMBL" id="CP002542">
    <property type="protein sequence ID" value="AEA43895.1"/>
    <property type="molecule type" value="Genomic_DNA"/>
</dbReference>
<evidence type="ECO:0000313" key="4">
    <source>
        <dbReference type="Proteomes" id="UP000007463"/>
    </source>
</evidence>
<feature type="signal peptide" evidence="2">
    <location>
        <begin position="1"/>
        <end position="15"/>
    </location>
</feature>
<keyword evidence="4" id="KW-1185">Reference proteome</keyword>
<feature type="chain" id="PRO_5013356816" evidence="2">
    <location>
        <begin position="16"/>
        <end position="229"/>
    </location>
</feature>
<dbReference type="KEGG" id="fte:Fluta_1908"/>
<evidence type="ECO:0000256" key="1">
    <source>
        <dbReference type="SAM" id="Phobius"/>
    </source>
</evidence>
<keyword evidence="1" id="KW-1133">Transmembrane helix</keyword>
<gene>
    <name evidence="3" type="ordered locus">Fluta_1908</name>
</gene>
<name>F2IJ37_FLUTR</name>
<organism evidence="3 4">
    <name type="scientific">Fluviicola taffensis (strain DSM 16823 / NCIMB 13979 / RW262)</name>
    <dbReference type="NCBI Taxonomy" id="755732"/>
    <lineage>
        <taxon>Bacteria</taxon>
        <taxon>Pseudomonadati</taxon>
        <taxon>Bacteroidota</taxon>
        <taxon>Flavobacteriia</taxon>
        <taxon>Flavobacteriales</taxon>
        <taxon>Crocinitomicaceae</taxon>
        <taxon>Fluviicola</taxon>
    </lineage>
</organism>
<dbReference type="Proteomes" id="UP000007463">
    <property type="component" value="Chromosome"/>
</dbReference>
<keyword evidence="1" id="KW-0472">Membrane</keyword>
<keyword evidence="2" id="KW-0732">Signal</keyword>
<keyword evidence="1" id="KW-0812">Transmembrane</keyword>
<feature type="transmembrane region" description="Helical" evidence="1">
    <location>
        <begin position="196"/>
        <end position="220"/>
    </location>
</feature>
<dbReference type="AlphaFoldDB" id="F2IJ37"/>
<dbReference type="PROSITE" id="PS51257">
    <property type="entry name" value="PROKAR_LIPOPROTEIN"/>
    <property type="match status" value="1"/>
</dbReference>
<proteinExistence type="predicted"/>
<feature type="transmembrane region" description="Helical" evidence="1">
    <location>
        <begin position="164"/>
        <end position="184"/>
    </location>
</feature>